<dbReference type="Proteomes" id="UP000243579">
    <property type="component" value="Unassembled WGS sequence"/>
</dbReference>
<keyword evidence="3" id="KW-1185">Reference proteome</keyword>
<evidence type="ECO:0000256" key="1">
    <source>
        <dbReference type="SAM" id="Phobius"/>
    </source>
</evidence>
<dbReference type="AlphaFoldDB" id="A0A1V9ZP60"/>
<sequence>MSTLSAPFATGYGTSFQCSSVCHFITVSCSSLLVLLLVLLFTVPVSTTKYVKPPQSGKRKRVHKPPPALKVAPHLLDPYVPLASNPVATSEGDADSEACNEPRIEATDYDFISSLAAAPRKSSPRRSSVVEKVVAENVKRVNLTRKTDRRAELRSVDVSYETLCDEAIQEHEYLEFVRNMLDGVVLTKLKSNGKKSKRIFTLSPDLLTLQWSKPHGLLHKHAAVAVKDILGVTTGQGPHGMYLTLLQVDNATLDLQAENDVALQKLLNGFSTMLRSLSSRC</sequence>
<organism evidence="2 3">
    <name type="scientific">Achlya hypogyna</name>
    <name type="common">Oomycete</name>
    <name type="synonym">Protoachlya hypogyna</name>
    <dbReference type="NCBI Taxonomy" id="1202772"/>
    <lineage>
        <taxon>Eukaryota</taxon>
        <taxon>Sar</taxon>
        <taxon>Stramenopiles</taxon>
        <taxon>Oomycota</taxon>
        <taxon>Saprolegniomycetes</taxon>
        <taxon>Saprolegniales</taxon>
        <taxon>Achlyaceae</taxon>
        <taxon>Achlya</taxon>
    </lineage>
</organism>
<dbReference type="EMBL" id="JNBR01000042">
    <property type="protein sequence ID" value="OQR99766.1"/>
    <property type="molecule type" value="Genomic_DNA"/>
</dbReference>
<evidence type="ECO:0000313" key="3">
    <source>
        <dbReference type="Proteomes" id="UP000243579"/>
    </source>
</evidence>
<accession>A0A1V9ZP60</accession>
<proteinExistence type="predicted"/>
<gene>
    <name evidence="2" type="ORF">ACHHYP_20176</name>
</gene>
<keyword evidence="1" id="KW-0472">Membrane</keyword>
<dbReference type="SUPFAM" id="SSF50729">
    <property type="entry name" value="PH domain-like"/>
    <property type="match status" value="1"/>
</dbReference>
<keyword evidence="1" id="KW-1133">Transmembrane helix</keyword>
<dbReference type="Gene3D" id="2.30.29.30">
    <property type="entry name" value="Pleckstrin-homology domain (PH domain)/Phosphotyrosine-binding domain (PTB)"/>
    <property type="match status" value="1"/>
</dbReference>
<feature type="transmembrane region" description="Helical" evidence="1">
    <location>
        <begin position="21"/>
        <end position="43"/>
    </location>
</feature>
<dbReference type="InterPro" id="IPR011993">
    <property type="entry name" value="PH-like_dom_sf"/>
</dbReference>
<evidence type="ECO:0000313" key="2">
    <source>
        <dbReference type="EMBL" id="OQR99766.1"/>
    </source>
</evidence>
<name>A0A1V9ZP60_ACHHY</name>
<reference evidence="2 3" key="1">
    <citation type="journal article" date="2014" name="Genome Biol. Evol.">
        <title>The secreted proteins of Achlya hypogyna and Thraustotheca clavata identify the ancestral oomycete secretome and reveal gene acquisitions by horizontal gene transfer.</title>
        <authorList>
            <person name="Misner I."/>
            <person name="Blouin N."/>
            <person name="Leonard G."/>
            <person name="Richards T.A."/>
            <person name="Lane C.E."/>
        </authorList>
    </citation>
    <scope>NUCLEOTIDE SEQUENCE [LARGE SCALE GENOMIC DNA]</scope>
    <source>
        <strain evidence="2 3">ATCC 48635</strain>
    </source>
</reference>
<protein>
    <submittedName>
        <fullName evidence="2">Uncharacterized protein</fullName>
    </submittedName>
</protein>
<dbReference type="OrthoDB" id="79068at2759"/>
<keyword evidence="1" id="KW-0812">Transmembrane</keyword>
<comment type="caution">
    <text evidence="2">The sequence shown here is derived from an EMBL/GenBank/DDBJ whole genome shotgun (WGS) entry which is preliminary data.</text>
</comment>